<protein>
    <recommendedName>
        <fullName evidence="6">Glycerol-3-phosphate dehydrogenase [NAD(+)]</fullName>
        <ecNumber evidence="6">1.1.1.8</ecNumber>
    </recommendedName>
</protein>
<evidence type="ECO:0000256" key="5">
    <source>
        <dbReference type="RuleBase" id="RU000437"/>
    </source>
</evidence>
<dbReference type="FunFam" id="1.10.1040.10:FF:000004">
    <property type="entry name" value="Glycerol-3-phosphate dehydrogenase [NAD(+)]"/>
    <property type="match status" value="1"/>
</dbReference>
<dbReference type="Pfam" id="PF07479">
    <property type="entry name" value="NAD_Gly3P_dh_C"/>
    <property type="match status" value="1"/>
</dbReference>
<evidence type="ECO:0000259" key="7">
    <source>
        <dbReference type="Pfam" id="PF01210"/>
    </source>
</evidence>
<gene>
    <name evidence="9" type="primary">LOC112292366</name>
</gene>
<dbReference type="Proteomes" id="UP000006727">
    <property type="component" value="Chromosome 15"/>
</dbReference>
<dbReference type="InterPro" id="IPR006109">
    <property type="entry name" value="G3P_DH_NAD-dep_C"/>
</dbReference>
<dbReference type="GO" id="GO:0005975">
    <property type="term" value="P:carbohydrate metabolic process"/>
    <property type="evidence" value="ECO:0007669"/>
    <property type="project" value="InterPro"/>
</dbReference>
<name>A0A7I4F504_PHYPA</name>
<dbReference type="GO" id="GO:0005829">
    <property type="term" value="C:cytosol"/>
    <property type="evidence" value="ECO:0000318"/>
    <property type="project" value="GO_Central"/>
</dbReference>
<comment type="similarity">
    <text evidence="1 5">Belongs to the NAD-dependent glycerol-3-phosphate dehydrogenase family.</text>
</comment>
<dbReference type="GO" id="GO:0047952">
    <property type="term" value="F:glycerol-3-phosphate dehydrogenase [NAD(P)+] activity"/>
    <property type="evidence" value="ECO:0000318"/>
    <property type="project" value="GO_Central"/>
</dbReference>
<reference evidence="9 10" key="1">
    <citation type="journal article" date="2008" name="Science">
        <title>The Physcomitrella genome reveals evolutionary insights into the conquest of land by plants.</title>
        <authorList>
            <person name="Rensing S."/>
            <person name="Lang D."/>
            <person name="Zimmer A."/>
            <person name="Terry A."/>
            <person name="Salamov A."/>
            <person name="Shapiro H."/>
            <person name="Nishiyama T."/>
            <person name="Perroud P.-F."/>
            <person name="Lindquist E."/>
            <person name="Kamisugi Y."/>
            <person name="Tanahashi T."/>
            <person name="Sakakibara K."/>
            <person name="Fujita T."/>
            <person name="Oishi K."/>
            <person name="Shin-I T."/>
            <person name="Kuroki Y."/>
            <person name="Toyoda A."/>
            <person name="Suzuki Y."/>
            <person name="Hashimoto A."/>
            <person name="Yamaguchi K."/>
            <person name="Sugano A."/>
            <person name="Kohara Y."/>
            <person name="Fujiyama A."/>
            <person name="Anterola A."/>
            <person name="Aoki S."/>
            <person name="Ashton N."/>
            <person name="Barbazuk W.B."/>
            <person name="Barker E."/>
            <person name="Bennetzen J."/>
            <person name="Bezanilla M."/>
            <person name="Blankenship R."/>
            <person name="Cho S.H."/>
            <person name="Dutcher S."/>
            <person name="Estelle M."/>
            <person name="Fawcett J.A."/>
            <person name="Gundlach H."/>
            <person name="Hanada K."/>
            <person name="Heyl A."/>
            <person name="Hicks K.A."/>
            <person name="Hugh J."/>
            <person name="Lohr M."/>
            <person name="Mayer K."/>
            <person name="Melkozernov A."/>
            <person name="Murata T."/>
            <person name="Nelson D."/>
            <person name="Pils B."/>
            <person name="Prigge M."/>
            <person name="Reiss B."/>
            <person name="Renner T."/>
            <person name="Rombauts S."/>
            <person name="Rushton P."/>
            <person name="Sanderfoot A."/>
            <person name="Schween G."/>
            <person name="Shiu S.-H."/>
            <person name="Stueber K."/>
            <person name="Theodoulou F.L."/>
            <person name="Tu H."/>
            <person name="Van de Peer Y."/>
            <person name="Verrier P.J."/>
            <person name="Waters E."/>
            <person name="Wood A."/>
            <person name="Yang L."/>
            <person name="Cove D."/>
            <person name="Cuming A."/>
            <person name="Hasebe M."/>
            <person name="Lucas S."/>
            <person name="Mishler D.B."/>
            <person name="Reski R."/>
            <person name="Grigoriev I."/>
            <person name="Quatrano R.S."/>
            <person name="Boore J.L."/>
        </authorList>
    </citation>
    <scope>NUCLEOTIDE SEQUENCE [LARGE SCALE GENOMIC DNA]</scope>
    <source>
        <strain evidence="9 10">cv. Gransden 2004</strain>
    </source>
</reference>
<sequence length="447" mass="48080">MRIPPRSILADFLKLGRTSNEVGCGGRAASRARHGIRGVYSGHAGLEAAVLNIRSVGCNQLHSMTTWAPFAIGHGYHSDVRAGENTGKERIAVIGSGNWGSVAAKLVATNALSHENIHDEVRMWVFEETLANGEKLTQVINKNKINVKYLPNVNLGVNVVADPNLENTVKDATMLVFCTPHQFVESICKQLQGKVNPNAKAISLIKGMEVKPDGPVMLSKLITKHLGIDCSVLMGANIANEVAMEQFSEATVGYKADTSIAKSWVQAFATPYFHVAAIKDVEGVELCGTLKNVVAIAAGFVDGLGMGNNTKAAIMRIGLKEMIGFSKLLFPTVSDATFFESCGVADLITTCFGGRNRKVAEAYARNGGKRSFDELEAELLGGQKLQGVLTAGEVFQVLKARNWEKKFPLFATVHKIAIGHLPPSTIVDYDNESAQKLHRNPSVGVIG</sequence>
<feature type="domain" description="Glycerol-3-phosphate dehydrogenase NAD-dependent C-terminal" evidence="8">
    <location>
        <begin position="280"/>
        <end position="427"/>
    </location>
</feature>
<dbReference type="EC" id="1.1.1.8" evidence="6"/>
<dbReference type="GO" id="GO:0006072">
    <property type="term" value="P:glycerol-3-phosphate metabolic process"/>
    <property type="evidence" value="ECO:0000318"/>
    <property type="project" value="GO_Central"/>
</dbReference>
<keyword evidence="2 5" id="KW-0560">Oxidoreductase</keyword>
<evidence type="ECO:0000256" key="2">
    <source>
        <dbReference type="ARBA" id="ARBA00023002"/>
    </source>
</evidence>
<evidence type="ECO:0000256" key="4">
    <source>
        <dbReference type="ARBA" id="ARBA00048683"/>
    </source>
</evidence>
<dbReference type="OrthoDB" id="10263760at2759"/>
<evidence type="ECO:0000259" key="8">
    <source>
        <dbReference type="Pfam" id="PF07479"/>
    </source>
</evidence>
<dbReference type="InterPro" id="IPR017751">
    <property type="entry name" value="G3P_DH_NAD-dep_euk"/>
</dbReference>
<dbReference type="InterPro" id="IPR013328">
    <property type="entry name" value="6PGD_dom2"/>
</dbReference>
<dbReference type="EnsemblPlants" id="Pp3c15_11110V3.5">
    <property type="protein sequence ID" value="Pp3c15_11110V3.5"/>
    <property type="gene ID" value="Pp3c15_11110"/>
</dbReference>
<dbReference type="Pfam" id="PF01210">
    <property type="entry name" value="NAD_Gly3P_dh_N"/>
    <property type="match status" value="1"/>
</dbReference>
<dbReference type="PROSITE" id="PS00957">
    <property type="entry name" value="NAD_G3PDH"/>
    <property type="match status" value="1"/>
</dbReference>
<dbReference type="EMBL" id="ABEU02000015">
    <property type="status" value="NOT_ANNOTATED_CDS"/>
    <property type="molecule type" value="Genomic_DNA"/>
</dbReference>
<dbReference type="SUPFAM" id="SSF51735">
    <property type="entry name" value="NAD(P)-binding Rossmann-fold domains"/>
    <property type="match status" value="1"/>
</dbReference>
<reference evidence="9 10" key="2">
    <citation type="journal article" date="2018" name="Plant J.">
        <title>The Physcomitrella patens chromosome-scale assembly reveals moss genome structure and evolution.</title>
        <authorList>
            <person name="Lang D."/>
            <person name="Ullrich K.K."/>
            <person name="Murat F."/>
            <person name="Fuchs J."/>
            <person name="Jenkins J."/>
            <person name="Haas F.B."/>
            <person name="Piednoel M."/>
            <person name="Gundlach H."/>
            <person name="Van Bel M."/>
            <person name="Meyberg R."/>
            <person name="Vives C."/>
            <person name="Morata J."/>
            <person name="Symeonidi A."/>
            <person name="Hiss M."/>
            <person name="Muchero W."/>
            <person name="Kamisugi Y."/>
            <person name="Saleh O."/>
            <person name="Blanc G."/>
            <person name="Decker E.L."/>
            <person name="van Gessel N."/>
            <person name="Grimwood J."/>
            <person name="Hayes R.D."/>
            <person name="Graham S.W."/>
            <person name="Gunter L.E."/>
            <person name="McDaniel S.F."/>
            <person name="Hoernstein S.N.W."/>
            <person name="Larsson A."/>
            <person name="Li F.W."/>
            <person name="Perroud P.F."/>
            <person name="Phillips J."/>
            <person name="Ranjan P."/>
            <person name="Rokshar D.S."/>
            <person name="Rothfels C.J."/>
            <person name="Schneider L."/>
            <person name="Shu S."/>
            <person name="Stevenson D.W."/>
            <person name="Thummler F."/>
            <person name="Tillich M."/>
            <person name="Villarreal Aguilar J.C."/>
            <person name="Widiez T."/>
            <person name="Wong G.K."/>
            <person name="Wymore A."/>
            <person name="Zhang Y."/>
            <person name="Zimmer A.D."/>
            <person name="Quatrano R.S."/>
            <person name="Mayer K.F.X."/>
            <person name="Goodstein D."/>
            <person name="Casacuberta J.M."/>
            <person name="Vandepoele K."/>
            <person name="Reski R."/>
            <person name="Cuming A.C."/>
            <person name="Tuskan G.A."/>
            <person name="Maumus F."/>
            <person name="Salse J."/>
            <person name="Schmutz J."/>
            <person name="Rensing S.A."/>
        </authorList>
    </citation>
    <scope>NUCLEOTIDE SEQUENCE [LARGE SCALE GENOMIC DNA]</scope>
    <source>
        <strain evidence="9 10">cv. Gransden 2004</strain>
    </source>
</reference>
<dbReference type="InterPro" id="IPR006168">
    <property type="entry name" value="G3P_DH_NAD-dep"/>
</dbReference>
<dbReference type="PANTHER" id="PTHR11728:SF8">
    <property type="entry name" value="GLYCEROL-3-PHOSPHATE DEHYDROGENASE [NAD(+)]-RELATED"/>
    <property type="match status" value="1"/>
</dbReference>
<dbReference type="GO" id="GO:0051287">
    <property type="term" value="F:NAD binding"/>
    <property type="evidence" value="ECO:0007669"/>
    <property type="project" value="UniProtKB-UniRule"/>
</dbReference>
<dbReference type="Gene3D" id="3.40.50.720">
    <property type="entry name" value="NAD(P)-binding Rossmann-like Domain"/>
    <property type="match status" value="1"/>
</dbReference>
<feature type="domain" description="Glycerol-3-phosphate dehydrogenase NAD-dependent N-terminal" evidence="7">
    <location>
        <begin position="91"/>
        <end position="257"/>
    </location>
</feature>
<dbReference type="Gramene" id="Pp3c15_11110V3.5">
    <property type="protein sequence ID" value="Pp3c15_11110V3.5"/>
    <property type="gene ID" value="Pp3c15_11110"/>
</dbReference>
<dbReference type="GO" id="GO:0141152">
    <property type="term" value="F:glycerol-3-phosphate dehydrogenase (NAD+) activity"/>
    <property type="evidence" value="ECO:0007669"/>
    <property type="project" value="UniProtKB-UniRule"/>
</dbReference>
<dbReference type="KEGG" id="ppp:112292366"/>
<dbReference type="InterPro" id="IPR008927">
    <property type="entry name" value="6-PGluconate_DH-like_C_sf"/>
</dbReference>
<dbReference type="Gene3D" id="1.10.1040.10">
    <property type="entry name" value="N-(1-d-carboxylethyl)-l-norvaline Dehydrogenase, domain 2"/>
    <property type="match status" value="1"/>
</dbReference>
<dbReference type="OMA" id="YDTPPMD"/>
<dbReference type="InterPro" id="IPR036291">
    <property type="entry name" value="NAD(P)-bd_dom_sf"/>
</dbReference>
<dbReference type="AlphaFoldDB" id="A0A7I4F504"/>
<accession>A0A7I4F504</accession>
<evidence type="ECO:0000256" key="6">
    <source>
        <dbReference type="RuleBase" id="RU361243"/>
    </source>
</evidence>
<dbReference type="InterPro" id="IPR011128">
    <property type="entry name" value="G3P_DH_NAD-dep_N"/>
</dbReference>
<dbReference type="InParanoid" id="A0A7I4F504"/>
<proteinExistence type="inferred from homology"/>
<reference evidence="9" key="3">
    <citation type="submission" date="2020-12" db="UniProtKB">
        <authorList>
            <consortium name="EnsemblPlants"/>
        </authorList>
    </citation>
    <scope>IDENTIFICATION</scope>
</reference>
<dbReference type="GeneID" id="112292366"/>
<comment type="catalytic activity">
    <reaction evidence="4 6">
        <text>sn-glycerol 3-phosphate + NAD(+) = dihydroxyacetone phosphate + NADH + H(+)</text>
        <dbReference type="Rhea" id="RHEA:11092"/>
        <dbReference type="ChEBI" id="CHEBI:15378"/>
        <dbReference type="ChEBI" id="CHEBI:57540"/>
        <dbReference type="ChEBI" id="CHEBI:57597"/>
        <dbReference type="ChEBI" id="CHEBI:57642"/>
        <dbReference type="ChEBI" id="CHEBI:57945"/>
        <dbReference type="EC" id="1.1.1.8"/>
    </reaction>
</comment>
<dbReference type="PRINTS" id="PR00077">
    <property type="entry name" value="GPDHDRGNASE"/>
</dbReference>
<dbReference type="FunCoup" id="A0A7I4F504">
    <property type="interactions" value="2191"/>
</dbReference>
<dbReference type="RefSeq" id="XP_024396514.1">
    <property type="nucleotide sequence ID" value="XM_024540746.2"/>
</dbReference>
<keyword evidence="10" id="KW-1185">Reference proteome</keyword>
<evidence type="ECO:0000313" key="9">
    <source>
        <dbReference type="EnsemblPlants" id="Pp3c15_11110V3.5"/>
    </source>
</evidence>
<dbReference type="SUPFAM" id="SSF48179">
    <property type="entry name" value="6-phosphogluconate dehydrogenase C-terminal domain-like"/>
    <property type="match status" value="1"/>
</dbReference>
<dbReference type="GO" id="GO:0046168">
    <property type="term" value="P:glycerol-3-phosphate catabolic process"/>
    <property type="evidence" value="ECO:0007669"/>
    <property type="project" value="UniProtKB-UniRule"/>
</dbReference>
<evidence type="ECO:0000256" key="3">
    <source>
        <dbReference type="ARBA" id="ARBA00023027"/>
    </source>
</evidence>
<dbReference type="NCBIfam" id="TIGR03376">
    <property type="entry name" value="glycerol3P_DH"/>
    <property type="match status" value="1"/>
</dbReference>
<dbReference type="PANTHER" id="PTHR11728">
    <property type="entry name" value="GLYCEROL-3-PHOSPHATE DEHYDROGENASE"/>
    <property type="match status" value="1"/>
</dbReference>
<evidence type="ECO:0000313" key="10">
    <source>
        <dbReference type="Proteomes" id="UP000006727"/>
    </source>
</evidence>
<keyword evidence="3 5" id="KW-0520">NAD</keyword>
<dbReference type="FunFam" id="3.40.50.720:FF:000276">
    <property type="entry name" value="Glycerol-3-phosphate dehydrogenase [NAD(+)]"/>
    <property type="match status" value="1"/>
</dbReference>
<organism evidence="9 10">
    <name type="scientific">Physcomitrium patens</name>
    <name type="common">Spreading-leaved earth moss</name>
    <name type="synonym">Physcomitrella patens</name>
    <dbReference type="NCBI Taxonomy" id="3218"/>
    <lineage>
        <taxon>Eukaryota</taxon>
        <taxon>Viridiplantae</taxon>
        <taxon>Streptophyta</taxon>
        <taxon>Embryophyta</taxon>
        <taxon>Bryophyta</taxon>
        <taxon>Bryophytina</taxon>
        <taxon>Bryopsida</taxon>
        <taxon>Funariidae</taxon>
        <taxon>Funariales</taxon>
        <taxon>Funariaceae</taxon>
        <taxon>Physcomitrium</taxon>
    </lineage>
</organism>
<dbReference type="GO" id="GO:0042803">
    <property type="term" value="F:protein homodimerization activity"/>
    <property type="evidence" value="ECO:0007669"/>
    <property type="project" value="InterPro"/>
</dbReference>
<evidence type="ECO:0000256" key="1">
    <source>
        <dbReference type="ARBA" id="ARBA00011009"/>
    </source>
</evidence>